<evidence type="ECO:0000256" key="3">
    <source>
        <dbReference type="ARBA" id="ARBA00023110"/>
    </source>
</evidence>
<dbReference type="EMBL" id="DVMS01000094">
    <property type="protein sequence ID" value="HIU38665.1"/>
    <property type="molecule type" value="Genomic_DNA"/>
</dbReference>
<evidence type="ECO:0000256" key="7">
    <source>
        <dbReference type="SAM" id="SignalP"/>
    </source>
</evidence>
<evidence type="ECO:0000313" key="9">
    <source>
        <dbReference type="EMBL" id="HIU38665.1"/>
    </source>
</evidence>
<dbReference type="PROSITE" id="PS50059">
    <property type="entry name" value="FKBP_PPIASE"/>
    <property type="match status" value="1"/>
</dbReference>
<dbReference type="Pfam" id="PF00254">
    <property type="entry name" value="FKBP_C"/>
    <property type="match status" value="1"/>
</dbReference>
<dbReference type="SUPFAM" id="SSF54534">
    <property type="entry name" value="FKBP-like"/>
    <property type="match status" value="1"/>
</dbReference>
<evidence type="ECO:0000256" key="2">
    <source>
        <dbReference type="ARBA" id="ARBA00006577"/>
    </source>
</evidence>
<dbReference type="Gene3D" id="3.10.50.40">
    <property type="match status" value="1"/>
</dbReference>
<evidence type="ECO:0000256" key="4">
    <source>
        <dbReference type="ARBA" id="ARBA00023235"/>
    </source>
</evidence>
<comment type="caution">
    <text evidence="9">The sequence shown here is derived from an EMBL/GenBank/DDBJ whole genome shotgun (WGS) entry which is preliminary data.</text>
</comment>
<sequence>MKKLLLIAFASVFAFAAGCGNASEKDAEKTPETTNDSIATALGKTYGASASAELAGEKDLVKSEFVEGLSFALNTTDPNALNNTGYSLQQQLQKATGPQHDSLASRLQGMSAGIGMQQMFNYLAAMGENLDKNAFLAAFKSSFLAQQAPDVTAERATVEQFLDRIQEKAMAENKEQAEKNDKEGKAYIEKQMNADKSIQKTASGLAYKVLQKGNGPRLKDGDVARLKYTGKHIDGSVFDDGGGQIAEFSPAQVVAGFGEGLMLMNVGSKYRFYIPGNLGYGMQGTPGGPIGPNETLIFDVELIGIK</sequence>
<name>A0A9D1LGG5_9BACT</name>
<evidence type="ECO:0000259" key="8">
    <source>
        <dbReference type="PROSITE" id="PS50059"/>
    </source>
</evidence>
<dbReference type="GO" id="GO:0003755">
    <property type="term" value="F:peptidyl-prolyl cis-trans isomerase activity"/>
    <property type="evidence" value="ECO:0007669"/>
    <property type="project" value="UniProtKB-UniRule"/>
</dbReference>
<evidence type="ECO:0000256" key="6">
    <source>
        <dbReference type="RuleBase" id="RU003915"/>
    </source>
</evidence>
<proteinExistence type="inferred from homology"/>
<dbReference type="InterPro" id="IPR001179">
    <property type="entry name" value="PPIase_FKBP_dom"/>
</dbReference>
<evidence type="ECO:0000256" key="1">
    <source>
        <dbReference type="ARBA" id="ARBA00000971"/>
    </source>
</evidence>
<reference evidence="9" key="1">
    <citation type="submission" date="2020-10" db="EMBL/GenBank/DDBJ databases">
        <authorList>
            <person name="Gilroy R."/>
        </authorList>
    </citation>
    <scope>NUCLEOTIDE SEQUENCE</scope>
    <source>
        <strain evidence="9">17073</strain>
    </source>
</reference>
<dbReference type="PROSITE" id="PS51257">
    <property type="entry name" value="PROKAR_LIPOPROTEIN"/>
    <property type="match status" value="1"/>
</dbReference>
<dbReference type="InterPro" id="IPR000774">
    <property type="entry name" value="PPIase_FKBP_N"/>
</dbReference>
<keyword evidence="3 5" id="KW-0697">Rotamase</keyword>
<dbReference type="Pfam" id="PF01346">
    <property type="entry name" value="FKBP_N"/>
    <property type="match status" value="1"/>
</dbReference>
<dbReference type="Proteomes" id="UP000824076">
    <property type="component" value="Unassembled WGS sequence"/>
</dbReference>
<comment type="similarity">
    <text evidence="2 6">Belongs to the FKBP-type PPIase family.</text>
</comment>
<accession>A0A9D1LGG5</accession>
<evidence type="ECO:0000313" key="10">
    <source>
        <dbReference type="Proteomes" id="UP000824076"/>
    </source>
</evidence>
<feature type="chain" id="PRO_5038592977" description="Peptidyl-prolyl cis-trans isomerase" evidence="7">
    <location>
        <begin position="17"/>
        <end position="306"/>
    </location>
</feature>
<organism evidence="9 10">
    <name type="scientific">Candidatus Limisoma intestinavium</name>
    <dbReference type="NCBI Taxonomy" id="2840856"/>
    <lineage>
        <taxon>Bacteria</taxon>
        <taxon>Pseudomonadati</taxon>
        <taxon>Bacteroidota</taxon>
        <taxon>Bacteroidia</taxon>
        <taxon>Bacteroidales</taxon>
        <taxon>Candidatus Limisoma</taxon>
    </lineage>
</organism>
<dbReference type="InterPro" id="IPR036944">
    <property type="entry name" value="PPIase_FKBP_N_sf"/>
</dbReference>
<dbReference type="PANTHER" id="PTHR43811">
    <property type="entry name" value="FKBP-TYPE PEPTIDYL-PROLYL CIS-TRANS ISOMERASE FKPA"/>
    <property type="match status" value="1"/>
</dbReference>
<dbReference type="EC" id="5.2.1.8" evidence="6"/>
<dbReference type="PANTHER" id="PTHR43811:SF57">
    <property type="entry name" value="FKBP-TYPE PEPTIDYL-PROLYL CIS-TRANS ISOMERASE FKPA-RELATED"/>
    <property type="match status" value="1"/>
</dbReference>
<reference evidence="9" key="2">
    <citation type="journal article" date="2021" name="PeerJ">
        <title>Extensive microbial diversity within the chicken gut microbiome revealed by metagenomics and culture.</title>
        <authorList>
            <person name="Gilroy R."/>
            <person name="Ravi A."/>
            <person name="Getino M."/>
            <person name="Pursley I."/>
            <person name="Horton D.L."/>
            <person name="Alikhan N.F."/>
            <person name="Baker D."/>
            <person name="Gharbi K."/>
            <person name="Hall N."/>
            <person name="Watson M."/>
            <person name="Adriaenssens E.M."/>
            <person name="Foster-Nyarko E."/>
            <person name="Jarju S."/>
            <person name="Secka A."/>
            <person name="Antonio M."/>
            <person name="Oren A."/>
            <person name="Chaudhuri R.R."/>
            <person name="La Ragione R."/>
            <person name="Hildebrand F."/>
            <person name="Pallen M.J."/>
        </authorList>
    </citation>
    <scope>NUCLEOTIDE SEQUENCE</scope>
    <source>
        <strain evidence="9">17073</strain>
    </source>
</reference>
<evidence type="ECO:0000256" key="5">
    <source>
        <dbReference type="PROSITE-ProRule" id="PRU00277"/>
    </source>
</evidence>
<keyword evidence="4 5" id="KW-0413">Isomerase</keyword>
<keyword evidence="7" id="KW-0732">Signal</keyword>
<gene>
    <name evidence="9" type="ORF">IAD18_03240</name>
</gene>
<comment type="catalytic activity">
    <reaction evidence="1 5 6">
        <text>[protein]-peptidylproline (omega=180) = [protein]-peptidylproline (omega=0)</text>
        <dbReference type="Rhea" id="RHEA:16237"/>
        <dbReference type="Rhea" id="RHEA-COMP:10747"/>
        <dbReference type="Rhea" id="RHEA-COMP:10748"/>
        <dbReference type="ChEBI" id="CHEBI:83833"/>
        <dbReference type="ChEBI" id="CHEBI:83834"/>
        <dbReference type="EC" id="5.2.1.8"/>
    </reaction>
</comment>
<dbReference type="Gene3D" id="1.10.287.460">
    <property type="entry name" value="Peptidyl-prolyl cis-trans isomerase, FKBP-type, N-terminal domain"/>
    <property type="match status" value="1"/>
</dbReference>
<dbReference type="InterPro" id="IPR046357">
    <property type="entry name" value="PPIase_dom_sf"/>
</dbReference>
<feature type="signal peptide" evidence="7">
    <location>
        <begin position="1"/>
        <end position="16"/>
    </location>
</feature>
<dbReference type="GO" id="GO:0006457">
    <property type="term" value="P:protein folding"/>
    <property type="evidence" value="ECO:0007669"/>
    <property type="project" value="InterPro"/>
</dbReference>
<protein>
    <recommendedName>
        <fullName evidence="6">Peptidyl-prolyl cis-trans isomerase</fullName>
        <ecNumber evidence="6">5.2.1.8</ecNumber>
    </recommendedName>
</protein>
<feature type="domain" description="PPIase FKBP-type" evidence="8">
    <location>
        <begin position="221"/>
        <end position="306"/>
    </location>
</feature>
<dbReference type="AlphaFoldDB" id="A0A9D1LGG5"/>